<dbReference type="Gene3D" id="1.25.40.20">
    <property type="entry name" value="Ankyrin repeat-containing domain"/>
    <property type="match status" value="3"/>
</dbReference>
<gene>
    <name evidence="1" type="ORF">pclt_cds_1103</name>
</gene>
<sequence length="512" mass="55240">MPRSDAAVGCSGRCNGTKKRLWRLLEPLRQDAKKSLHVACRAFWMNSPFFPSCVFPLVLATRNDSTSTKIQQKRNPSHTMDTPVGATAAATPLAAAGNVARATLLDLPCEILTLIVHFIGDDGDFCAARLAHRCFDVEDRATVHRTRRLPRWRRTDPHLVCRRNNVEAVGVLYEAGVRFDLGHIKSAAMSGAFDVVMVLCAWVCASDWLPAEIMEDAASAGRLDVVVGLHATGRAHSSPAAMDSAAANGHLDIVQFLHENSTEGCTTNATDDAALFGHTDVVRFFLDLYRREGCTVAALNNAALNGHLEIVRLLDARGAPCDTDAMDSAAARGHLDIVTYLHVHRTEGCTTDTLDDAASRGHFDVVVYLDTHRSEGCTTAAMDGAANAGRLDIVTYLHRRRREGCTVWAIDGAAGEGHLDVVRFLHEEVKIACTTDAIDLAAAGGFLDVVIYLHTTVGATCTPKAVDRAAAEGHEQVVRYLVECVGAPFTARAVCNARANGHRGIAAFLSRQ</sequence>
<dbReference type="Pfam" id="PF13637">
    <property type="entry name" value="Ank_4"/>
    <property type="match status" value="1"/>
</dbReference>
<name>A0A4D6EIL2_9VIRU</name>
<dbReference type="PANTHER" id="PTHR46586">
    <property type="entry name" value="ANKYRIN REPEAT-CONTAINING PROTEIN"/>
    <property type="match status" value="1"/>
</dbReference>
<accession>A0A4D6EIL2</accession>
<organism evidence="1 2">
    <name type="scientific">Pandoravirus celtis</name>
    <dbReference type="NCBI Taxonomy" id="2568002"/>
    <lineage>
        <taxon>Viruses</taxon>
        <taxon>Pandoravirus</taxon>
    </lineage>
</organism>
<evidence type="ECO:0000313" key="1">
    <source>
        <dbReference type="EMBL" id="QBZ81686.1"/>
    </source>
</evidence>
<dbReference type="SUPFAM" id="SSF48403">
    <property type="entry name" value="Ankyrin repeat"/>
    <property type="match status" value="1"/>
</dbReference>
<reference evidence="1" key="1">
    <citation type="journal article" date="2019" name="Front. Microbiol.">
        <title>Pandoravirus Celtis Illustrates the Microevolution Processes at Work in the Giant Pandoraviridae Genomes.</title>
        <authorList>
            <person name="Legendre M."/>
            <person name="Alempic J.M."/>
            <person name="Philippe N."/>
            <person name="Lartigue A."/>
            <person name="Jeudy S."/>
            <person name="Poirot O."/>
            <person name="Ta N.T."/>
            <person name="Nin S."/>
            <person name="Coute Y."/>
            <person name="Abergel C."/>
            <person name="Claverie J.M."/>
        </authorList>
    </citation>
    <scope>NUCLEOTIDE SEQUENCE</scope>
</reference>
<dbReference type="EMBL" id="MK174290">
    <property type="protein sequence ID" value="QBZ81686.1"/>
    <property type="molecule type" value="Genomic_DNA"/>
</dbReference>
<proteinExistence type="predicted"/>
<evidence type="ECO:0000313" key="2">
    <source>
        <dbReference type="Proteomes" id="UP001237152"/>
    </source>
</evidence>
<dbReference type="Proteomes" id="UP001237152">
    <property type="component" value="Segment"/>
</dbReference>
<dbReference type="InterPro" id="IPR052050">
    <property type="entry name" value="SecEffector_AnkRepeat"/>
</dbReference>
<dbReference type="PANTHER" id="PTHR46586:SF3">
    <property type="entry name" value="ANKYRIN REPEAT-CONTAINING PROTEIN"/>
    <property type="match status" value="1"/>
</dbReference>
<dbReference type="InterPro" id="IPR002110">
    <property type="entry name" value="Ankyrin_rpt"/>
</dbReference>
<dbReference type="InterPro" id="IPR036770">
    <property type="entry name" value="Ankyrin_rpt-contain_sf"/>
</dbReference>
<protein>
    <submittedName>
        <fullName evidence="1">Ankyrin repeat domain containing protein</fullName>
    </submittedName>
</protein>